<dbReference type="EMBL" id="LR746267">
    <property type="protein sequence ID" value="CAA7395065.1"/>
    <property type="molecule type" value="Genomic_DNA"/>
</dbReference>
<proteinExistence type="predicted"/>
<dbReference type="Proteomes" id="UP000663760">
    <property type="component" value="Chromosome 4"/>
</dbReference>
<sequence>MSGQVTIGTPAATASRHEFHPQWVMKAPTAAWPRMRFCGAHPVISIPRLSLPPAVTFSRSPPSGGLFSTHMKGHSIVSRAAPISPSWAPESWAMEPKQMYTTEPGFFPSSHLREPPASSPASRAAVAATSERSDNGPMGQTLFFPWTWGVVSKYSASSS</sequence>
<accession>A0A7I8KDH5</accession>
<evidence type="ECO:0000313" key="2">
    <source>
        <dbReference type="EMBL" id="CAA7395065.1"/>
    </source>
</evidence>
<dbReference type="OrthoDB" id="696745at2759"/>
<protein>
    <submittedName>
        <fullName evidence="2">Uncharacterized protein</fullName>
    </submittedName>
</protein>
<reference evidence="2" key="1">
    <citation type="submission" date="2020-02" db="EMBL/GenBank/DDBJ databases">
        <authorList>
            <person name="Scholz U."/>
            <person name="Mascher M."/>
            <person name="Fiebig A."/>
        </authorList>
    </citation>
    <scope>NUCLEOTIDE SEQUENCE</scope>
</reference>
<keyword evidence="3" id="KW-1185">Reference proteome</keyword>
<gene>
    <name evidence="2" type="ORF">SI8410_04005726</name>
</gene>
<evidence type="ECO:0000256" key="1">
    <source>
        <dbReference type="SAM" id="MobiDB-lite"/>
    </source>
</evidence>
<evidence type="ECO:0000313" key="3">
    <source>
        <dbReference type="Proteomes" id="UP000663760"/>
    </source>
</evidence>
<feature type="compositionally biased region" description="Low complexity" evidence="1">
    <location>
        <begin position="115"/>
        <end position="130"/>
    </location>
</feature>
<feature type="region of interest" description="Disordered" evidence="1">
    <location>
        <begin position="104"/>
        <end position="142"/>
    </location>
</feature>
<dbReference type="AlphaFoldDB" id="A0A7I8KDH5"/>
<name>A0A7I8KDH5_SPIIN</name>
<organism evidence="2 3">
    <name type="scientific">Spirodela intermedia</name>
    <name type="common">Intermediate duckweed</name>
    <dbReference type="NCBI Taxonomy" id="51605"/>
    <lineage>
        <taxon>Eukaryota</taxon>
        <taxon>Viridiplantae</taxon>
        <taxon>Streptophyta</taxon>
        <taxon>Embryophyta</taxon>
        <taxon>Tracheophyta</taxon>
        <taxon>Spermatophyta</taxon>
        <taxon>Magnoliopsida</taxon>
        <taxon>Liliopsida</taxon>
        <taxon>Araceae</taxon>
        <taxon>Lemnoideae</taxon>
        <taxon>Spirodela</taxon>
    </lineage>
</organism>